<reference evidence="7" key="1">
    <citation type="journal article" date="2020" name="Stud. Mycol.">
        <title>101 Dothideomycetes genomes: a test case for predicting lifestyles and emergence of pathogens.</title>
        <authorList>
            <person name="Haridas S."/>
            <person name="Albert R."/>
            <person name="Binder M."/>
            <person name="Bloem J."/>
            <person name="Labutti K."/>
            <person name="Salamov A."/>
            <person name="Andreopoulos B."/>
            <person name="Baker S."/>
            <person name="Barry K."/>
            <person name="Bills G."/>
            <person name="Bluhm B."/>
            <person name="Cannon C."/>
            <person name="Castanera R."/>
            <person name="Culley D."/>
            <person name="Daum C."/>
            <person name="Ezra D."/>
            <person name="Gonzalez J."/>
            <person name="Henrissat B."/>
            <person name="Kuo A."/>
            <person name="Liang C."/>
            <person name="Lipzen A."/>
            <person name="Lutzoni F."/>
            <person name="Magnuson J."/>
            <person name="Mondo S."/>
            <person name="Nolan M."/>
            <person name="Ohm R."/>
            <person name="Pangilinan J."/>
            <person name="Park H.-J."/>
            <person name="Ramirez L."/>
            <person name="Alfaro M."/>
            <person name="Sun H."/>
            <person name="Tritt A."/>
            <person name="Yoshinaga Y."/>
            <person name="Zwiers L.-H."/>
            <person name="Turgeon B."/>
            <person name="Goodwin S."/>
            <person name="Spatafora J."/>
            <person name="Crous P."/>
            <person name="Grigoriev I."/>
        </authorList>
    </citation>
    <scope>NUCLEOTIDE SEQUENCE</scope>
    <source>
        <strain evidence="7">CBS 121739</strain>
    </source>
</reference>
<dbReference type="RefSeq" id="XP_033597667.1">
    <property type="nucleotide sequence ID" value="XM_033739114.1"/>
</dbReference>
<dbReference type="InterPro" id="IPR036390">
    <property type="entry name" value="WH_DNA-bd_sf"/>
</dbReference>
<dbReference type="GO" id="GO:0006383">
    <property type="term" value="P:transcription by RNA polymerase III"/>
    <property type="evidence" value="ECO:0007669"/>
    <property type="project" value="UniProtKB-UniRule"/>
</dbReference>
<protein>
    <recommendedName>
        <fullName evidence="6">DNA-directed RNA polymerase III subunit RPC6</fullName>
        <shortName evidence="6">RNA polymerase III subunit C6</shortName>
    </recommendedName>
</protein>
<evidence type="ECO:0000256" key="2">
    <source>
        <dbReference type="ARBA" id="ARBA00011038"/>
    </source>
</evidence>
<keyword evidence="4 6" id="KW-0804">Transcription</keyword>
<evidence type="ECO:0000256" key="3">
    <source>
        <dbReference type="ARBA" id="ARBA00022478"/>
    </source>
</evidence>
<dbReference type="InterPro" id="IPR036388">
    <property type="entry name" value="WH-like_DNA-bd_sf"/>
</dbReference>
<evidence type="ECO:0000256" key="4">
    <source>
        <dbReference type="ARBA" id="ARBA00023163"/>
    </source>
</evidence>
<keyword evidence="8" id="KW-1185">Reference proteome</keyword>
<dbReference type="SUPFAM" id="SSF46785">
    <property type="entry name" value="Winged helix' DNA-binding domain"/>
    <property type="match status" value="1"/>
</dbReference>
<dbReference type="GeneID" id="54480168"/>
<keyword evidence="3 6" id="KW-0240">DNA-directed RNA polymerase</keyword>
<dbReference type="InterPro" id="IPR016049">
    <property type="entry name" value="RNA_pol_Rpc34-like"/>
</dbReference>
<dbReference type="Proteomes" id="UP000799437">
    <property type="component" value="Unassembled WGS sequence"/>
</dbReference>
<dbReference type="FunFam" id="1.10.10.10:FF:000116">
    <property type="entry name" value="DNA-directed RNA polymerase III subunit RPC6"/>
    <property type="match status" value="1"/>
</dbReference>
<comment type="function">
    <text evidence="6">DNA-dependent RNA polymerase catalyzes the transcription of DNA into RNA using the four ribonucleoside triphosphates as substrates. Specific peripheric component of RNA polymerase III which synthesizes small RNAs, such as 5S rRNA and tRNAs.</text>
</comment>
<dbReference type="InterPro" id="IPR007832">
    <property type="entry name" value="RNA_pol_Rpc34"/>
</dbReference>
<accession>A0A6A6VZD6</accession>
<dbReference type="OrthoDB" id="613763at2759"/>
<dbReference type="Pfam" id="PF05158">
    <property type="entry name" value="RNA_pol_Rpc34"/>
    <property type="match status" value="1"/>
</dbReference>
<dbReference type="GO" id="GO:0005654">
    <property type="term" value="C:nucleoplasm"/>
    <property type="evidence" value="ECO:0007669"/>
    <property type="project" value="UniProtKB-ARBA"/>
</dbReference>
<dbReference type="GO" id="GO:0005737">
    <property type="term" value="C:cytoplasm"/>
    <property type="evidence" value="ECO:0007669"/>
    <property type="project" value="UniProtKB-ARBA"/>
</dbReference>
<organism evidence="7 8">
    <name type="scientific">Pseudovirgaria hyperparasitica</name>
    <dbReference type="NCBI Taxonomy" id="470096"/>
    <lineage>
        <taxon>Eukaryota</taxon>
        <taxon>Fungi</taxon>
        <taxon>Dikarya</taxon>
        <taxon>Ascomycota</taxon>
        <taxon>Pezizomycotina</taxon>
        <taxon>Dothideomycetes</taxon>
        <taxon>Dothideomycetes incertae sedis</taxon>
        <taxon>Acrospermales</taxon>
        <taxon>Acrospermaceae</taxon>
        <taxon>Pseudovirgaria</taxon>
    </lineage>
</organism>
<gene>
    <name evidence="7" type="ORF">EJ05DRAFT_126565</name>
</gene>
<evidence type="ECO:0000313" key="8">
    <source>
        <dbReference type="Proteomes" id="UP000799437"/>
    </source>
</evidence>
<dbReference type="GO" id="GO:0005666">
    <property type="term" value="C:RNA polymerase III complex"/>
    <property type="evidence" value="ECO:0007669"/>
    <property type="project" value="UniProtKB-UniRule"/>
</dbReference>
<dbReference type="AlphaFoldDB" id="A0A6A6VZD6"/>
<proteinExistence type="inferred from homology"/>
<comment type="subcellular location">
    <subcellularLocation>
        <location evidence="1 6">Nucleus</location>
    </subcellularLocation>
</comment>
<evidence type="ECO:0000256" key="6">
    <source>
        <dbReference type="PIRNR" id="PIRNR028763"/>
    </source>
</evidence>
<keyword evidence="5 6" id="KW-0539">Nucleus</keyword>
<dbReference type="PIRSF" id="PIRSF028763">
    <property type="entry name" value="RNA_pol_Rpc34"/>
    <property type="match status" value="1"/>
</dbReference>
<comment type="similarity">
    <text evidence="2 6">Belongs to the eukaryotic RPC34/RPC39 RNA polymerase subunit family.</text>
</comment>
<dbReference type="PANTHER" id="PTHR12780">
    <property type="entry name" value="RNA POLYMERASE III DNA DIRECTED , 39KD SUBUNIT-RELATED"/>
    <property type="match status" value="1"/>
</dbReference>
<evidence type="ECO:0000256" key="1">
    <source>
        <dbReference type="ARBA" id="ARBA00004123"/>
    </source>
</evidence>
<evidence type="ECO:0000313" key="7">
    <source>
        <dbReference type="EMBL" id="KAF2755216.1"/>
    </source>
</evidence>
<evidence type="ECO:0000256" key="5">
    <source>
        <dbReference type="ARBA" id="ARBA00023242"/>
    </source>
</evidence>
<name>A0A6A6VZD6_9PEZI</name>
<sequence>MAPKMSPADMAKEKASQAMGQALYGACQEHLERDPDYFFAQEDFESYNVVPRAETGNAVQWLVNNHLVRVYTSQDGQVLFKLRPEDVAKRLRTNPAEMEDLVYQHIEDSSTAGLWTKTLKARANMQTNVLNKAIKSLESKKLIKLIVSVKSPTKKMYMLWHLSAAEDVAGGAFYDGGELDAGLIYEMSNMIRVIVQARSWDISWEHIPRDEWAAAYPGGTSTSTGKFKPPDPRPIVRPMPPDYSDYHTTDSLLKEFNDKRVLNNVTLTKHDLQMVLDAMVYDGKLEAMSDETYRVARPALGLPRDSQAPSGSLWDMEDYGSGSGHGNAQGNGYTRAPCSRCPVFNLCEEGGPVSASNCEYFERWLRPKKNKMLAEEGMLMTPALKERVDAQLEALRKKEEGVA</sequence>
<dbReference type="Gene3D" id="1.10.10.10">
    <property type="entry name" value="Winged helix-like DNA-binding domain superfamily/Winged helix DNA-binding domain"/>
    <property type="match status" value="1"/>
</dbReference>
<dbReference type="EMBL" id="ML996578">
    <property type="protein sequence ID" value="KAF2755216.1"/>
    <property type="molecule type" value="Genomic_DNA"/>
</dbReference>